<evidence type="ECO:0000256" key="2">
    <source>
        <dbReference type="ARBA" id="ARBA00022448"/>
    </source>
</evidence>
<dbReference type="GO" id="GO:0030117">
    <property type="term" value="C:membrane coat"/>
    <property type="evidence" value="ECO:0007669"/>
    <property type="project" value="InterPro"/>
</dbReference>
<dbReference type="InParanoid" id="F8PU50"/>
<dbReference type="EMBL" id="GL945479">
    <property type="protein sequence ID" value="EGN99989.1"/>
    <property type="molecule type" value="Genomic_DNA"/>
</dbReference>
<dbReference type="PANTHER" id="PTHR22780">
    <property type="entry name" value="ADAPTIN, ALPHA/GAMMA/EPSILON"/>
    <property type="match status" value="1"/>
</dbReference>
<gene>
    <name evidence="7" type="ORF">SERLA73DRAFT_167845</name>
</gene>
<dbReference type="GO" id="GO:0016192">
    <property type="term" value="P:vesicle-mediated transport"/>
    <property type="evidence" value="ECO:0007669"/>
    <property type="project" value="InterPro"/>
</dbReference>
<sequence length="841" mass="92875">MEVPFISSGAMSRTHYSVVRKVENAPSAQAADQLLLREIESVRRRLADPRLHVKECQECLILLLYCSMALVVASPGDLDFALPHAVNLAETGQSTQSKRIGYLFCAEVMSPSHELQLMLINTLRKDLESSHIPRICLALDALIQSSTEDVIPAVQSRLHDLLSHSSPHVRRRALLVFRVLSRYDAEILARIEGKVIKRIKDSDFSVSHAALIVSTHFKRSDKVHAAISDMLASAWTAGEHKSKRRMLLALLEAFRVTSFSGFWLILLTALLREAFLVLSSIPCESISSAQTKLALSPVDSIRYLLASTDPNQQYLFITCLGCLDQTLWAGTLPDTVAILDEWEAERVMKLLDSSDSLIRKNTLTTLHGIDPAIVGSFYSQLLQRMPSALSIRDRDEYVSRLLEIGEIQCGGDGELYAVQLRELLADVDTKAESLPEGQPIIESAVERILVHVRSMDISGRIGCVTTLISPIVESESRIGSTLMVIISALVCEYAGKTSISPVAILRGISSRLSLYAAAVQDACLLSMLRLCAECSQVPDDVIVSTKDILQLSRRHITRRCEQFLNLSSQRHVLTEIISKAHSSSLPDFVASLSEYQSTDSHPEIGRVVKPTPSGLSSLRSTGASSKLRYTAYETPQPTPSLRHLTSRHRSLSQASDVSSSFGPLARTMTPGELTLATSDNGLDRLTQTGDTRRPSPGTITRQSGSDVNMEISSALDDLASGVNLISLEAPFISELMVSTEPDFQGCWEGMGDHSGRGWCEASMDTIVRRLQQLQHRLKVIAIDQPPYEGDLKVLVQAASQVDSYRCAALRLRESDDESCLWRMRCEDDELRTSIKRLLDEI</sequence>
<dbReference type="InterPro" id="IPR002553">
    <property type="entry name" value="Clathrin/coatomer_adapt-like_N"/>
</dbReference>
<dbReference type="GO" id="GO:0006886">
    <property type="term" value="P:intracellular protein transport"/>
    <property type="evidence" value="ECO:0007669"/>
    <property type="project" value="InterPro"/>
</dbReference>
<organism evidence="8">
    <name type="scientific">Serpula lacrymans var. lacrymans (strain S7.3)</name>
    <name type="common">Dry rot fungus</name>
    <dbReference type="NCBI Taxonomy" id="936435"/>
    <lineage>
        <taxon>Eukaryota</taxon>
        <taxon>Fungi</taxon>
        <taxon>Dikarya</taxon>
        <taxon>Basidiomycota</taxon>
        <taxon>Agaricomycotina</taxon>
        <taxon>Agaricomycetes</taxon>
        <taxon>Agaricomycetidae</taxon>
        <taxon>Boletales</taxon>
        <taxon>Coniophorineae</taxon>
        <taxon>Serpulaceae</taxon>
        <taxon>Serpula</taxon>
    </lineage>
</organism>
<keyword evidence="8" id="KW-1185">Reference proteome</keyword>
<dbReference type="OMA" id="IGYLFCA"/>
<dbReference type="STRING" id="936435.F8PU50"/>
<feature type="region of interest" description="Disordered" evidence="5">
    <location>
        <begin position="633"/>
        <end position="704"/>
    </location>
</feature>
<reference evidence="8" key="1">
    <citation type="journal article" date="2011" name="Science">
        <title>The plant cell wall-decomposing machinery underlies the functional diversity of forest fungi.</title>
        <authorList>
            <person name="Eastwood D.C."/>
            <person name="Floudas D."/>
            <person name="Binder M."/>
            <person name="Majcherczyk A."/>
            <person name="Schneider P."/>
            <person name="Aerts A."/>
            <person name="Asiegbu F.O."/>
            <person name="Baker S.E."/>
            <person name="Barry K."/>
            <person name="Bendiksby M."/>
            <person name="Blumentritt M."/>
            <person name="Coutinho P.M."/>
            <person name="Cullen D."/>
            <person name="de Vries R.P."/>
            <person name="Gathman A."/>
            <person name="Goodell B."/>
            <person name="Henrissat B."/>
            <person name="Ihrmark K."/>
            <person name="Kauserud H."/>
            <person name="Kohler A."/>
            <person name="LaButti K."/>
            <person name="Lapidus A."/>
            <person name="Lavin J.L."/>
            <person name="Lee Y.-H."/>
            <person name="Lindquist E."/>
            <person name="Lilly W."/>
            <person name="Lucas S."/>
            <person name="Morin E."/>
            <person name="Murat C."/>
            <person name="Oguiza J.A."/>
            <person name="Park J."/>
            <person name="Pisabarro A.G."/>
            <person name="Riley R."/>
            <person name="Rosling A."/>
            <person name="Salamov A."/>
            <person name="Schmidt O."/>
            <person name="Schmutz J."/>
            <person name="Skrede I."/>
            <person name="Stenlid J."/>
            <person name="Wiebenga A."/>
            <person name="Xie X."/>
            <person name="Kuees U."/>
            <person name="Hibbett D.S."/>
            <person name="Hoffmeister D."/>
            <person name="Hoegberg N."/>
            <person name="Martin F."/>
            <person name="Grigoriev I.V."/>
            <person name="Watkinson S.C."/>
        </authorList>
    </citation>
    <scope>NUCLEOTIDE SEQUENCE [LARGE SCALE GENOMIC DNA]</scope>
    <source>
        <strain evidence="8">strain S7.3</strain>
    </source>
</reference>
<keyword evidence="3" id="KW-0653">Protein transport</keyword>
<evidence type="ECO:0000256" key="5">
    <source>
        <dbReference type="SAM" id="MobiDB-lite"/>
    </source>
</evidence>
<dbReference type="HOGENOM" id="CLU_016899_0_0_1"/>
<dbReference type="SUPFAM" id="SSF48371">
    <property type="entry name" value="ARM repeat"/>
    <property type="match status" value="1"/>
</dbReference>
<feature type="compositionally biased region" description="Polar residues" evidence="5">
    <location>
        <begin position="675"/>
        <end position="689"/>
    </location>
</feature>
<evidence type="ECO:0000256" key="1">
    <source>
        <dbReference type="ARBA" id="ARBA00004308"/>
    </source>
</evidence>
<accession>F8PU50</accession>
<dbReference type="OrthoDB" id="29308at2759"/>
<feature type="domain" description="Clathrin/coatomer adaptor adaptin-like N-terminal" evidence="6">
    <location>
        <begin position="77"/>
        <end position="225"/>
    </location>
</feature>
<dbReference type="GO" id="GO:0012505">
    <property type="term" value="C:endomembrane system"/>
    <property type="evidence" value="ECO:0007669"/>
    <property type="project" value="UniProtKB-SubCell"/>
</dbReference>
<dbReference type="Pfam" id="PF01602">
    <property type="entry name" value="Adaptin_N"/>
    <property type="match status" value="1"/>
</dbReference>
<dbReference type="InterPro" id="IPR016024">
    <property type="entry name" value="ARM-type_fold"/>
</dbReference>
<evidence type="ECO:0000259" key="6">
    <source>
        <dbReference type="Pfam" id="PF01602"/>
    </source>
</evidence>
<evidence type="ECO:0000313" key="7">
    <source>
        <dbReference type="EMBL" id="EGN99989.1"/>
    </source>
</evidence>
<dbReference type="Proteomes" id="UP000008063">
    <property type="component" value="Unassembled WGS sequence"/>
</dbReference>
<dbReference type="InterPro" id="IPR050840">
    <property type="entry name" value="Adaptor_Complx_Large_Subunit"/>
</dbReference>
<feature type="compositionally biased region" description="Polar residues" evidence="5">
    <location>
        <begin position="651"/>
        <end position="661"/>
    </location>
</feature>
<dbReference type="Gene3D" id="1.25.10.10">
    <property type="entry name" value="Leucine-rich Repeat Variant"/>
    <property type="match status" value="1"/>
</dbReference>
<protein>
    <recommendedName>
        <fullName evidence="6">Clathrin/coatomer adaptor adaptin-like N-terminal domain-containing protein</fullName>
    </recommendedName>
</protein>
<keyword evidence="2" id="KW-0813">Transport</keyword>
<keyword evidence="4" id="KW-0472">Membrane</keyword>
<evidence type="ECO:0000313" key="8">
    <source>
        <dbReference type="Proteomes" id="UP000008063"/>
    </source>
</evidence>
<evidence type="ECO:0000256" key="3">
    <source>
        <dbReference type="ARBA" id="ARBA00022927"/>
    </source>
</evidence>
<dbReference type="AlphaFoldDB" id="F8PU50"/>
<comment type="subcellular location">
    <subcellularLocation>
        <location evidence="1">Endomembrane system</location>
    </subcellularLocation>
</comment>
<dbReference type="InterPro" id="IPR011989">
    <property type="entry name" value="ARM-like"/>
</dbReference>
<dbReference type="eggNOG" id="KOG1062">
    <property type="taxonomic scope" value="Eukaryota"/>
</dbReference>
<proteinExistence type="predicted"/>
<name>F8PU50_SERL3</name>
<evidence type="ECO:0000256" key="4">
    <source>
        <dbReference type="ARBA" id="ARBA00023136"/>
    </source>
</evidence>